<feature type="region of interest" description="Disordered" evidence="1">
    <location>
        <begin position="244"/>
        <end position="275"/>
    </location>
</feature>
<evidence type="ECO:0000313" key="3">
    <source>
        <dbReference type="Proteomes" id="UP000522262"/>
    </source>
</evidence>
<dbReference type="Proteomes" id="UP000522262">
    <property type="component" value="Unassembled WGS sequence"/>
</dbReference>
<dbReference type="AlphaFoldDB" id="A0A8H5J702"/>
<sequence length="424" mass="49171">MPVVLNLVSDAESDMPVIRPTVPKHQTDKNYIRGKHIEDLIGDNAVRVNWSDRDRMIMSSHLAKYRLNKGNLKQVKIREILHRLGLLEYSLADTSMSYHSVCVAKITSALEYRLKRLHEDGHVMATFTKPYKAQWKPYTRAWGEDDWDGNTSFVVPLESDSITSSENSDGQDLAQRMAQLSINTEQGFRTASAEAQDQQRLHQEQQRLATEQELAREREERLQMAQQRLRQELLHREQLKREYQRQQEKVARQRDNQTKHKLQQQQQQQQSTLLAPRKGLSISEWAIGVNSPELMPEDSLSSREWEPAHSRFYMEQESNPTDRYLPSKKSVVCAMPETIPTPIQPISTTAAPIESITVKEDIDVMQNSHQKWWMQQVTALAWTIRVHKVDSRYDTSSLQDQLRRNLEEGSPWSTFGVMIGKLCL</sequence>
<proteinExistence type="predicted"/>
<reference evidence="2 3" key="1">
    <citation type="submission" date="2020-05" db="EMBL/GenBank/DDBJ databases">
        <title>Identification and distribution of gene clusters putatively required for synthesis of sphingolipid metabolism inhibitors in phylogenetically diverse species of the filamentous fungus Fusarium.</title>
        <authorList>
            <person name="Kim H.-S."/>
            <person name="Busman M."/>
            <person name="Brown D.W."/>
            <person name="Divon H."/>
            <person name="Uhlig S."/>
            <person name="Proctor R.H."/>
        </authorList>
    </citation>
    <scope>NUCLEOTIDE SEQUENCE [LARGE SCALE GENOMIC DNA]</scope>
    <source>
        <strain evidence="2 3">NRRL 53147</strain>
    </source>
</reference>
<dbReference type="EMBL" id="JAAOAM010000090">
    <property type="protein sequence ID" value="KAF5549341.1"/>
    <property type="molecule type" value="Genomic_DNA"/>
</dbReference>
<accession>A0A8H5J702</accession>
<keyword evidence="3" id="KW-1185">Reference proteome</keyword>
<name>A0A8H5J702_9HYPO</name>
<evidence type="ECO:0000256" key="1">
    <source>
        <dbReference type="SAM" id="MobiDB-lite"/>
    </source>
</evidence>
<gene>
    <name evidence="2" type="ORF">FMEXI_4328</name>
</gene>
<evidence type="ECO:0000313" key="2">
    <source>
        <dbReference type="EMBL" id="KAF5549341.1"/>
    </source>
</evidence>
<comment type="caution">
    <text evidence="2">The sequence shown here is derived from an EMBL/GenBank/DDBJ whole genome shotgun (WGS) entry which is preliminary data.</text>
</comment>
<feature type="region of interest" description="Disordered" evidence="1">
    <location>
        <begin position="193"/>
        <end position="212"/>
    </location>
</feature>
<organism evidence="2 3">
    <name type="scientific">Fusarium mexicanum</name>
    <dbReference type="NCBI Taxonomy" id="751941"/>
    <lineage>
        <taxon>Eukaryota</taxon>
        <taxon>Fungi</taxon>
        <taxon>Dikarya</taxon>
        <taxon>Ascomycota</taxon>
        <taxon>Pezizomycotina</taxon>
        <taxon>Sordariomycetes</taxon>
        <taxon>Hypocreomycetidae</taxon>
        <taxon>Hypocreales</taxon>
        <taxon>Nectriaceae</taxon>
        <taxon>Fusarium</taxon>
        <taxon>Fusarium fujikuroi species complex</taxon>
    </lineage>
</organism>
<protein>
    <submittedName>
        <fullName evidence="2">Uncharacterized protein</fullName>
    </submittedName>
</protein>
<feature type="compositionally biased region" description="Basic and acidic residues" evidence="1">
    <location>
        <begin position="244"/>
        <end position="258"/>
    </location>
</feature>